<feature type="region of interest" description="Disordered" evidence="1">
    <location>
        <begin position="1"/>
        <end position="25"/>
    </location>
</feature>
<reference evidence="2" key="1">
    <citation type="submission" date="2021-01" db="EMBL/GenBank/DDBJ databases">
        <title>Whole genome shotgun sequence of Actinoplanes siamensis NBRC 109076.</title>
        <authorList>
            <person name="Komaki H."/>
            <person name="Tamura T."/>
        </authorList>
    </citation>
    <scope>NUCLEOTIDE SEQUENCE</scope>
    <source>
        <strain evidence="2">NBRC 109076</strain>
    </source>
</reference>
<sequence>MKARAVTAAAGDQPASSSGLMNAPDVPNEAAEITAAARPECCGFTANPPSWTKLFMPLTLGSAE</sequence>
<organism evidence="2 3">
    <name type="scientific">Actinoplanes siamensis</name>
    <dbReference type="NCBI Taxonomy" id="1223317"/>
    <lineage>
        <taxon>Bacteria</taxon>
        <taxon>Bacillati</taxon>
        <taxon>Actinomycetota</taxon>
        <taxon>Actinomycetes</taxon>
        <taxon>Micromonosporales</taxon>
        <taxon>Micromonosporaceae</taxon>
        <taxon>Actinoplanes</taxon>
    </lineage>
</organism>
<accession>A0A919N708</accession>
<gene>
    <name evidence="2" type="ORF">Asi03nite_30290</name>
</gene>
<dbReference type="EMBL" id="BOMW01000027">
    <property type="protein sequence ID" value="GIF05491.1"/>
    <property type="molecule type" value="Genomic_DNA"/>
</dbReference>
<evidence type="ECO:0000256" key="1">
    <source>
        <dbReference type="SAM" id="MobiDB-lite"/>
    </source>
</evidence>
<evidence type="ECO:0000313" key="3">
    <source>
        <dbReference type="Proteomes" id="UP000629619"/>
    </source>
</evidence>
<name>A0A919N708_9ACTN</name>
<protein>
    <submittedName>
        <fullName evidence="2">Uncharacterized protein</fullName>
    </submittedName>
</protein>
<proteinExistence type="predicted"/>
<comment type="caution">
    <text evidence="2">The sequence shown here is derived from an EMBL/GenBank/DDBJ whole genome shotgun (WGS) entry which is preliminary data.</text>
</comment>
<evidence type="ECO:0000313" key="2">
    <source>
        <dbReference type="EMBL" id="GIF05491.1"/>
    </source>
</evidence>
<dbReference type="AlphaFoldDB" id="A0A919N708"/>
<keyword evidence="3" id="KW-1185">Reference proteome</keyword>
<dbReference type="Proteomes" id="UP000629619">
    <property type="component" value="Unassembled WGS sequence"/>
</dbReference>